<evidence type="ECO:0000313" key="3">
    <source>
        <dbReference type="Proteomes" id="UP000230405"/>
    </source>
</evidence>
<protein>
    <submittedName>
        <fullName evidence="2">Uncharacterized protein</fullName>
    </submittedName>
</protein>
<sequence>MLDKAIAWVLANIIRVILAVKLNIMNNQEKSHGSVLIIALVLIIGLLLVGNGLTMYYLYQKNDQPINDEKELVNQAVNERLNEGELIVEWLKNDTTVNVNDFIKSEKASTKLLQEIEKIKADGDSQYSFDTYQKGFNIRLVGKVIQGKYKDYNLYVMVVRTVVGMPGPATLYRFVSNQKQNIILSKNFHELSNNVTDFFSIDDEVVLTNLSMPAEIEIASAKVRLQKNETTDFPTTFFYELSSITPLFKYDGQNYLYQKKDQSDNALCFVVRTPDGLVQDYIYNINNDQQVNTQQLSLQLNLVNGSSFTGQYSISQRSSCGSYCLERADYLEQNKLQLLGTNIAGEKFYIFSDQQQKTNTTDKDSILQTIYDRYYPGFDEKLKKEKEKITFDEFLKTNPIIIWPDPLGNYLVLKNIVYSPAVECGKPVIYLYPEKEMSVAVQVQPTGGFTTTEPAYNDGWQVLAKPNSELYNYADSTWYPYLFWEGYGLNYQQPEKGFVIAREKMEQFLRETLPQLGLIPKEYDEFIAYWLPRLQKDNYYFITFVDQNDFNKMAPLAVQPQPNTIIRVFMDFQGLDNYRQVEPLVITTPVRQGFTVVEWGGAIHH</sequence>
<feature type="transmembrane region" description="Helical" evidence="1">
    <location>
        <begin position="36"/>
        <end position="59"/>
    </location>
</feature>
<evidence type="ECO:0000313" key="2">
    <source>
        <dbReference type="EMBL" id="PIZ99276.1"/>
    </source>
</evidence>
<name>A0A2M7VFI8_9BACT</name>
<feature type="transmembrane region" description="Helical" evidence="1">
    <location>
        <begin position="6"/>
        <end position="24"/>
    </location>
</feature>
<proteinExistence type="predicted"/>
<dbReference type="AlphaFoldDB" id="A0A2M7VFI8"/>
<organism evidence="2 3">
    <name type="scientific">Candidatus Komeilibacteria bacterium CG_4_10_14_0_2_um_filter_37_10</name>
    <dbReference type="NCBI Taxonomy" id="1974470"/>
    <lineage>
        <taxon>Bacteria</taxon>
        <taxon>Candidatus Komeiliibacteriota</taxon>
    </lineage>
</organism>
<keyword evidence="1" id="KW-0812">Transmembrane</keyword>
<keyword evidence="1" id="KW-1133">Transmembrane helix</keyword>
<dbReference type="EMBL" id="PFPO01000038">
    <property type="protein sequence ID" value="PIZ99276.1"/>
    <property type="molecule type" value="Genomic_DNA"/>
</dbReference>
<dbReference type="Proteomes" id="UP000230405">
    <property type="component" value="Unassembled WGS sequence"/>
</dbReference>
<evidence type="ECO:0000256" key="1">
    <source>
        <dbReference type="SAM" id="Phobius"/>
    </source>
</evidence>
<keyword evidence="1" id="KW-0472">Membrane</keyword>
<comment type="caution">
    <text evidence="2">The sequence shown here is derived from an EMBL/GenBank/DDBJ whole genome shotgun (WGS) entry which is preliminary data.</text>
</comment>
<accession>A0A2M7VFI8</accession>
<reference evidence="3" key="1">
    <citation type="submission" date="2017-09" db="EMBL/GenBank/DDBJ databases">
        <title>Depth-based differentiation of microbial function through sediment-hosted aquifers and enrichment of novel symbionts in the deep terrestrial subsurface.</title>
        <authorList>
            <person name="Probst A.J."/>
            <person name="Ladd B."/>
            <person name="Jarett J.K."/>
            <person name="Geller-Mcgrath D.E."/>
            <person name="Sieber C.M.K."/>
            <person name="Emerson J.B."/>
            <person name="Anantharaman K."/>
            <person name="Thomas B.C."/>
            <person name="Malmstrom R."/>
            <person name="Stieglmeier M."/>
            <person name="Klingl A."/>
            <person name="Woyke T."/>
            <person name="Ryan C.M."/>
            <person name="Banfield J.F."/>
        </authorList>
    </citation>
    <scope>NUCLEOTIDE SEQUENCE [LARGE SCALE GENOMIC DNA]</scope>
</reference>
<gene>
    <name evidence="2" type="ORF">COX77_02085</name>
</gene>